<organism evidence="5 6">
    <name type="scientific">Cyprinus carpio</name>
    <name type="common">Common carp</name>
    <dbReference type="NCBI Taxonomy" id="7962"/>
    <lineage>
        <taxon>Eukaryota</taxon>
        <taxon>Metazoa</taxon>
        <taxon>Chordata</taxon>
        <taxon>Craniata</taxon>
        <taxon>Vertebrata</taxon>
        <taxon>Euteleostomi</taxon>
        <taxon>Actinopterygii</taxon>
        <taxon>Neopterygii</taxon>
        <taxon>Teleostei</taxon>
        <taxon>Ostariophysi</taxon>
        <taxon>Cypriniformes</taxon>
        <taxon>Cyprinidae</taxon>
        <taxon>Cyprininae</taxon>
        <taxon>Cyprinus</taxon>
    </lineage>
</organism>
<dbReference type="InterPro" id="IPR003599">
    <property type="entry name" value="Ig_sub"/>
</dbReference>
<dbReference type="SMART" id="SM00409">
    <property type="entry name" value="IG"/>
    <property type="match status" value="1"/>
</dbReference>
<keyword evidence="1 3" id="KW-0732">Signal</keyword>
<proteinExistence type="predicted"/>
<dbReference type="Gene3D" id="2.60.40.10">
    <property type="entry name" value="Immunoglobulins"/>
    <property type="match status" value="1"/>
</dbReference>
<feature type="chain" id="PRO_5034043400" description="Ig-like domain-containing protein" evidence="3">
    <location>
        <begin position="19"/>
        <end position="131"/>
    </location>
</feature>
<dbReference type="GO" id="GO:0005886">
    <property type="term" value="C:plasma membrane"/>
    <property type="evidence" value="ECO:0007669"/>
    <property type="project" value="TreeGrafter"/>
</dbReference>
<dbReference type="PANTHER" id="PTHR23268:SF102">
    <property type="entry name" value="IMMUNOGLOBULIN V-SET DOMAIN-CONTAINING PROTEIN"/>
    <property type="match status" value="1"/>
</dbReference>
<evidence type="ECO:0000313" key="6">
    <source>
        <dbReference type="Proteomes" id="UP000694427"/>
    </source>
</evidence>
<feature type="signal peptide" evidence="3">
    <location>
        <begin position="1"/>
        <end position="18"/>
    </location>
</feature>
<protein>
    <recommendedName>
        <fullName evidence="4">Ig-like domain-containing protein</fullName>
    </recommendedName>
</protein>
<keyword evidence="2" id="KW-0391">Immunity</keyword>
<keyword evidence="6" id="KW-1185">Reference proteome</keyword>
<dbReference type="InterPro" id="IPR050413">
    <property type="entry name" value="TCR_beta_variable"/>
</dbReference>
<evidence type="ECO:0000313" key="5">
    <source>
        <dbReference type="Ensembl" id="ENSCCRP00010102670.1"/>
    </source>
</evidence>
<dbReference type="InterPro" id="IPR007110">
    <property type="entry name" value="Ig-like_dom"/>
</dbReference>
<dbReference type="SUPFAM" id="SSF48726">
    <property type="entry name" value="Immunoglobulin"/>
    <property type="match status" value="1"/>
</dbReference>
<evidence type="ECO:0000256" key="2">
    <source>
        <dbReference type="ARBA" id="ARBA00022859"/>
    </source>
</evidence>
<dbReference type="PANTHER" id="PTHR23268">
    <property type="entry name" value="T-CELL RECEPTOR BETA CHAIN"/>
    <property type="match status" value="1"/>
</dbReference>
<evidence type="ECO:0000256" key="3">
    <source>
        <dbReference type="SAM" id="SignalP"/>
    </source>
</evidence>
<sequence>MTRAIITLILLLHSTVGGDGVVQEPKIIWETKNGSASLNCSHNKGSSYYQMYWYRQRPGETMRLIVFTMTNSKPEFGDVDEKKFEAQKSVPESGSLKVNHLEPDDSGIYFCAVSEHSVSKAGECCTKTFCA</sequence>
<dbReference type="Proteomes" id="UP000694427">
    <property type="component" value="Unplaced"/>
</dbReference>
<dbReference type="PROSITE" id="PS50835">
    <property type="entry name" value="IG_LIKE"/>
    <property type="match status" value="1"/>
</dbReference>
<name>A0A8C1P864_CYPCA</name>
<dbReference type="InterPro" id="IPR013106">
    <property type="entry name" value="Ig_V-set"/>
</dbReference>
<dbReference type="AlphaFoldDB" id="A0A8C1P864"/>
<dbReference type="GO" id="GO:0007166">
    <property type="term" value="P:cell surface receptor signaling pathway"/>
    <property type="evidence" value="ECO:0007669"/>
    <property type="project" value="TreeGrafter"/>
</dbReference>
<feature type="domain" description="Ig-like" evidence="4">
    <location>
        <begin position="35"/>
        <end position="130"/>
    </location>
</feature>
<dbReference type="Pfam" id="PF07686">
    <property type="entry name" value="V-set"/>
    <property type="match status" value="1"/>
</dbReference>
<accession>A0A8C1P864</accession>
<dbReference type="GO" id="GO:0002376">
    <property type="term" value="P:immune system process"/>
    <property type="evidence" value="ECO:0007669"/>
    <property type="project" value="UniProtKB-KW"/>
</dbReference>
<reference evidence="5" key="2">
    <citation type="submission" date="2025-09" db="UniProtKB">
        <authorList>
            <consortium name="Ensembl"/>
        </authorList>
    </citation>
    <scope>IDENTIFICATION</scope>
</reference>
<evidence type="ECO:0000256" key="1">
    <source>
        <dbReference type="ARBA" id="ARBA00022729"/>
    </source>
</evidence>
<dbReference type="SMART" id="SM00406">
    <property type="entry name" value="IGv"/>
    <property type="match status" value="1"/>
</dbReference>
<dbReference type="InterPro" id="IPR013783">
    <property type="entry name" value="Ig-like_fold"/>
</dbReference>
<dbReference type="InterPro" id="IPR036179">
    <property type="entry name" value="Ig-like_dom_sf"/>
</dbReference>
<dbReference type="Ensembl" id="ENSCCRT00010114049.1">
    <property type="protein sequence ID" value="ENSCCRP00010102670.1"/>
    <property type="gene ID" value="ENSCCRG00010045203.1"/>
</dbReference>
<reference evidence="5" key="1">
    <citation type="submission" date="2025-08" db="UniProtKB">
        <authorList>
            <consortium name="Ensembl"/>
        </authorList>
    </citation>
    <scope>IDENTIFICATION</scope>
</reference>
<evidence type="ECO:0000259" key="4">
    <source>
        <dbReference type="PROSITE" id="PS50835"/>
    </source>
</evidence>